<keyword evidence="2" id="KW-1185">Reference proteome</keyword>
<dbReference type="RefSeq" id="WP_344129692.1">
    <property type="nucleotide sequence ID" value="NZ_BAAALT010000060.1"/>
</dbReference>
<dbReference type="PROSITE" id="PS51318">
    <property type="entry name" value="TAT"/>
    <property type="match status" value="1"/>
</dbReference>
<sequence length="406" mass="44311">MSEKYSRRDFLTGVLISGTLSTAALSLFPGSRSPVHVELRLLSGVDPTGARQLLVDMWNRANPNTTVHLIGSEGATGDQRKQMETDARKGVVDIVNLDTIHIRAFVDQNLIVPVEVDDTEVFLAPTIRANRVDGAADRLWAVPFNTDVGMLFERTPAGARPGTPKLAQVIDRLPAGGLQFVGQLAPSSSASHEAFVINILEHALSRDPKIIDADGTPVYDLATWQQAVEPLHRALRDGRVAATSSEDETLARFTTDPRPRYMRNWPVAYRNLQKNLDEDARAGRIEVSKLPIGVLGGQSLAVVAGSPHHGRATEVIHFLTGEQAQKVIAAHGLAPTRLSAYNDSNLRAFVPHLTAVRGAVEEARPRPAHRNYAAFAQAVSDHLRRLLSDDTPLPSRFIDEMRDALA</sequence>
<dbReference type="SUPFAM" id="SSF53850">
    <property type="entry name" value="Periplasmic binding protein-like II"/>
    <property type="match status" value="1"/>
</dbReference>
<organism evidence="1 2">
    <name type="scientific">Luedemannella flava</name>
    <dbReference type="NCBI Taxonomy" id="349316"/>
    <lineage>
        <taxon>Bacteria</taxon>
        <taxon>Bacillati</taxon>
        <taxon>Actinomycetota</taxon>
        <taxon>Actinomycetes</taxon>
        <taxon>Micromonosporales</taxon>
        <taxon>Micromonosporaceae</taxon>
        <taxon>Luedemannella</taxon>
    </lineage>
</organism>
<dbReference type="Pfam" id="PF13416">
    <property type="entry name" value="SBP_bac_8"/>
    <property type="match status" value="1"/>
</dbReference>
<reference evidence="1 2" key="1">
    <citation type="journal article" date="2019" name="Int. J. Syst. Evol. Microbiol.">
        <title>The Global Catalogue of Microorganisms (GCM) 10K type strain sequencing project: providing services to taxonomists for standard genome sequencing and annotation.</title>
        <authorList>
            <consortium name="The Broad Institute Genomics Platform"/>
            <consortium name="The Broad Institute Genome Sequencing Center for Infectious Disease"/>
            <person name="Wu L."/>
            <person name="Ma J."/>
        </authorList>
    </citation>
    <scope>NUCLEOTIDE SEQUENCE [LARGE SCALE GENOMIC DNA]</scope>
    <source>
        <strain evidence="1 2">JCM 13250</strain>
    </source>
</reference>
<evidence type="ECO:0000313" key="2">
    <source>
        <dbReference type="Proteomes" id="UP001500218"/>
    </source>
</evidence>
<dbReference type="InterPro" id="IPR006059">
    <property type="entry name" value="SBP"/>
</dbReference>
<dbReference type="Gene3D" id="3.40.190.10">
    <property type="entry name" value="Periplasmic binding protein-like II"/>
    <property type="match status" value="2"/>
</dbReference>
<proteinExistence type="predicted"/>
<protein>
    <submittedName>
        <fullName evidence="1">ABC transporter substrate-binding protein</fullName>
    </submittedName>
</protein>
<accession>A0ABN2LXF7</accession>
<evidence type="ECO:0000313" key="1">
    <source>
        <dbReference type="EMBL" id="GAA1801684.1"/>
    </source>
</evidence>
<name>A0ABN2LXF7_9ACTN</name>
<dbReference type="InterPro" id="IPR006311">
    <property type="entry name" value="TAT_signal"/>
</dbReference>
<dbReference type="EMBL" id="BAAALT010000060">
    <property type="protein sequence ID" value="GAA1801684.1"/>
    <property type="molecule type" value="Genomic_DNA"/>
</dbReference>
<dbReference type="Proteomes" id="UP001500218">
    <property type="component" value="Unassembled WGS sequence"/>
</dbReference>
<comment type="caution">
    <text evidence="1">The sequence shown here is derived from an EMBL/GenBank/DDBJ whole genome shotgun (WGS) entry which is preliminary data.</text>
</comment>
<gene>
    <name evidence="1" type="ORF">GCM10009682_24480</name>
</gene>